<name>A0A1L7XHH8_9HELO</name>
<dbReference type="AlphaFoldDB" id="A0A1L7XHH8"/>
<dbReference type="EMBL" id="FJOG01000026">
    <property type="protein sequence ID" value="CZR64490.1"/>
    <property type="molecule type" value="Genomic_DNA"/>
</dbReference>
<evidence type="ECO:0000313" key="2">
    <source>
        <dbReference type="Proteomes" id="UP000184330"/>
    </source>
</evidence>
<evidence type="ECO:0000313" key="1">
    <source>
        <dbReference type="EMBL" id="CZR64490.1"/>
    </source>
</evidence>
<keyword evidence="2" id="KW-1185">Reference proteome</keyword>
<gene>
    <name evidence="1" type="ORF">PAC_14388</name>
</gene>
<accession>A0A1L7XHH8</accession>
<sequence length="104" mass="11178">MTIALVREAMSSGGLTDAALSKVMVEVFSATQRTGKYIPGEEPLLGTSICHFSGVDLSLDYHSPEAAHSAHTAVVRRGAEEAFEKYLLPLDVPCTYHSQGPTKK</sequence>
<organism evidence="1 2">
    <name type="scientific">Phialocephala subalpina</name>
    <dbReference type="NCBI Taxonomy" id="576137"/>
    <lineage>
        <taxon>Eukaryota</taxon>
        <taxon>Fungi</taxon>
        <taxon>Dikarya</taxon>
        <taxon>Ascomycota</taxon>
        <taxon>Pezizomycotina</taxon>
        <taxon>Leotiomycetes</taxon>
        <taxon>Helotiales</taxon>
        <taxon>Mollisiaceae</taxon>
        <taxon>Phialocephala</taxon>
        <taxon>Phialocephala fortinii species complex</taxon>
    </lineage>
</organism>
<protein>
    <submittedName>
        <fullName evidence="1">Uncharacterized protein</fullName>
    </submittedName>
</protein>
<reference evidence="1 2" key="1">
    <citation type="submission" date="2016-03" db="EMBL/GenBank/DDBJ databases">
        <authorList>
            <person name="Ploux O."/>
        </authorList>
    </citation>
    <scope>NUCLEOTIDE SEQUENCE [LARGE SCALE GENOMIC DNA]</scope>
    <source>
        <strain evidence="1 2">UAMH 11012</strain>
    </source>
</reference>
<dbReference type="Proteomes" id="UP000184330">
    <property type="component" value="Unassembled WGS sequence"/>
</dbReference>
<proteinExistence type="predicted"/>
<dbReference type="OrthoDB" id="3533284at2759"/>